<sequence length="183" mass="21034">MAITTVKWTIDEYHRMIAAGILEDRRVELLQGEIVEMSPEGEPHAYFSSEAGEYLMRRLSDRAMVRLAKPITLPNNSEPEPDIAIVQRLGREYLDHHPYPDNIFWLIEYSESSLEKDLEIKLKIYAQVGISEYWVVNLKRRQLIVFRDPQDGEYASRSTLTGGIIYPLAFADISISVDSIVSM</sequence>
<dbReference type="HOGENOM" id="CLU_076312_2_0_3"/>
<dbReference type="OrthoDB" id="509866at2"/>
<dbReference type="CDD" id="cd06260">
    <property type="entry name" value="DUF820-like"/>
    <property type="match status" value="1"/>
</dbReference>
<proteinExistence type="predicted"/>
<keyword evidence="3" id="KW-1185">Reference proteome</keyword>
<protein>
    <recommendedName>
        <fullName evidence="1">Putative restriction endonuclease domain-containing protein</fullName>
    </recommendedName>
</protein>
<dbReference type="Pfam" id="PF05685">
    <property type="entry name" value="Uma2"/>
    <property type="match status" value="1"/>
</dbReference>
<dbReference type="STRING" id="118168.MC7420_4558"/>
<evidence type="ECO:0000259" key="1">
    <source>
        <dbReference type="Pfam" id="PF05685"/>
    </source>
</evidence>
<dbReference type="PANTHER" id="PTHR35400">
    <property type="entry name" value="SLR1083 PROTEIN"/>
    <property type="match status" value="1"/>
</dbReference>
<name>B4VNQ4_9CYAN</name>
<evidence type="ECO:0000313" key="3">
    <source>
        <dbReference type="Proteomes" id="UP000003835"/>
    </source>
</evidence>
<organism evidence="2 3">
    <name type="scientific">Coleofasciculus chthonoplastes PCC 7420</name>
    <dbReference type="NCBI Taxonomy" id="118168"/>
    <lineage>
        <taxon>Bacteria</taxon>
        <taxon>Bacillati</taxon>
        <taxon>Cyanobacteriota</taxon>
        <taxon>Cyanophyceae</taxon>
        <taxon>Coleofasciculales</taxon>
        <taxon>Coleofasciculaceae</taxon>
        <taxon>Coleofasciculus</taxon>
    </lineage>
</organism>
<feature type="domain" description="Putative restriction endonuclease" evidence="1">
    <location>
        <begin position="11"/>
        <end position="176"/>
    </location>
</feature>
<dbReference type="RefSeq" id="WP_006100036.1">
    <property type="nucleotide sequence ID" value="NZ_DS989846.1"/>
</dbReference>
<dbReference type="EMBL" id="DS989846">
    <property type="protein sequence ID" value="EDX76302.1"/>
    <property type="molecule type" value="Genomic_DNA"/>
</dbReference>
<dbReference type="Proteomes" id="UP000003835">
    <property type="component" value="Unassembled WGS sequence"/>
</dbReference>
<gene>
    <name evidence="2" type="ORF">MC7420_4558</name>
</gene>
<dbReference type="PANTHER" id="PTHR35400:SF1">
    <property type="entry name" value="SLR1083 PROTEIN"/>
    <property type="match status" value="1"/>
</dbReference>
<dbReference type="eggNOG" id="COG4636">
    <property type="taxonomic scope" value="Bacteria"/>
</dbReference>
<dbReference type="InterPro" id="IPR011335">
    <property type="entry name" value="Restrct_endonuc-II-like"/>
</dbReference>
<accession>B4VNQ4</accession>
<dbReference type="InterPro" id="IPR008538">
    <property type="entry name" value="Uma2"/>
</dbReference>
<dbReference type="SUPFAM" id="SSF52980">
    <property type="entry name" value="Restriction endonuclease-like"/>
    <property type="match status" value="1"/>
</dbReference>
<dbReference type="InterPro" id="IPR012296">
    <property type="entry name" value="Nuclease_put_TT1808"/>
</dbReference>
<reference evidence="2 3" key="1">
    <citation type="submission" date="2008-07" db="EMBL/GenBank/DDBJ databases">
        <authorList>
            <person name="Tandeau de Marsac N."/>
            <person name="Ferriera S."/>
            <person name="Johnson J."/>
            <person name="Kravitz S."/>
            <person name="Beeson K."/>
            <person name="Sutton G."/>
            <person name="Rogers Y.-H."/>
            <person name="Friedman R."/>
            <person name="Frazier M."/>
            <person name="Venter J.C."/>
        </authorList>
    </citation>
    <scope>NUCLEOTIDE SEQUENCE [LARGE SCALE GENOMIC DNA]</scope>
    <source>
        <strain evidence="2 3">PCC 7420</strain>
    </source>
</reference>
<evidence type="ECO:0000313" key="2">
    <source>
        <dbReference type="EMBL" id="EDX76302.1"/>
    </source>
</evidence>
<dbReference type="AlphaFoldDB" id="B4VNQ4"/>
<dbReference type="Gene3D" id="3.90.1570.10">
    <property type="entry name" value="tt1808, chain A"/>
    <property type="match status" value="1"/>
</dbReference>